<protein>
    <submittedName>
        <fullName evidence="2">Uncharacterized protein</fullName>
    </submittedName>
</protein>
<gene>
    <name evidence="2" type="ORF">I596_1164</name>
</gene>
<keyword evidence="3" id="KW-1185">Reference proteome</keyword>
<dbReference type="OrthoDB" id="5588378at2"/>
<dbReference type="AlphaFoldDB" id="A0A160DST6"/>
<dbReference type="RefSeq" id="WP_067645239.1">
    <property type="nucleotide sequence ID" value="NZ_CP015249.1"/>
</dbReference>
<name>A0A160DST6_9GAMM</name>
<feature type="compositionally biased region" description="Low complexity" evidence="1">
    <location>
        <begin position="128"/>
        <end position="145"/>
    </location>
</feature>
<reference evidence="2 3" key="1">
    <citation type="submission" date="2016-04" db="EMBL/GenBank/DDBJ databases">
        <title>Complete genome sequence of Dokdonella koreensis DS-123T.</title>
        <authorList>
            <person name="Kim J.F."/>
            <person name="Lee H."/>
            <person name="Kwak M.-J."/>
        </authorList>
    </citation>
    <scope>NUCLEOTIDE SEQUENCE [LARGE SCALE GENOMIC DNA]</scope>
    <source>
        <strain evidence="2 3">DS-123</strain>
    </source>
</reference>
<organism evidence="2 3">
    <name type="scientific">Dokdonella koreensis DS-123</name>
    <dbReference type="NCBI Taxonomy" id="1300342"/>
    <lineage>
        <taxon>Bacteria</taxon>
        <taxon>Pseudomonadati</taxon>
        <taxon>Pseudomonadota</taxon>
        <taxon>Gammaproteobacteria</taxon>
        <taxon>Lysobacterales</taxon>
        <taxon>Rhodanobacteraceae</taxon>
        <taxon>Dokdonella</taxon>
    </lineage>
</organism>
<sequence length="157" mass="17075">MEHWKQTIEAGNARYHAGDLIEAREHYLRALAQAQLLFTLWPDADEAVAAVVVSSHNLADLHVRLDQAAISAGYLCAVHERLLRTQADPQLPPALRAAALRHSNRTYAELLAFARRHGDPPRVRGLLDRAPAAGPAPARPSALPALRHRPGGPSHGP</sequence>
<feature type="region of interest" description="Disordered" evidence="1">
    <location>
        <begin position="122"/>
        <end position="157"/>
    </location>
</feature>
<dbReference type="KEGG" id="dko:I596_1164"/>
<proteinExistence type="predicted"/>
<dbReference type="EMBL" id="CP015249">
    <property type="protein sequence ID" value="ANB17194.1"/>
    <property type="molecule type" value="Genomic_DNA"/>
</dbReference>
<evidence type="ECO:0000313" key="3">
    <source>
        <dbReference type="Proteomes" id="UP000076830"/>
    </source>
</evidence>
<evidence type="ECO:0000256" key="1">
    <source>
        <dbReference type="SAM" id="MobiDB-lite"/>
    </source>
</evidence>
<dbReference type="Proteomes" id="UP000076830">
    <property type="component" value="Chromosome"/>
</dbReference>
<evidence type="ECO:0000313" key="2">
    <source>
        <dbReference type="EMBL" id="ANB17194.1"/>
    </source>
</evidence>
<dbReference type="STRING" id="1300342.I596_1164"/>
<accession>A0A160DST6</accession>